<dbReference type="GO" id="GO:0044550">
    <property type="term" value="P:secondary metabolite biosynthetic process"/>
    <property type="evidence" value="ECO:0007669"/>
    <property type="project" value="TreeGrafter"/>
</dbReference>
<accession>A0A076L2A6</accession>
<dbReference type="SUPFAM" id="SSF53901">
    <property type="entry name" value="Thiolase-like"/>
    <property type="match status" value="1"/>
</dbReference>
<dbReference type="InterPro" id="IPR016039">
    <property type="entry name" value="Thiolase-like"/>
</dbReference>
<sequence length="263" mass="28410">EAHGTGTKAGDPIEARAIQETFFPPGADIPAEQEKLWVGSIKTVVGHLEGCAGLAGVLKASLAMQNRTIPPNLHFSELSPSVAPFYRNLEVPVKKRAWPDVAGDSPMRVSVNSFGFGGTNAHVVLESFNKDTANAEAVNGDCEDERFVGPLILSANSRDSLVRSVQAHVDHIREHKQLDLDRLAWTLQFRRTHFNASRVFFSGATRKQLLSYMDTFLADSVAGGTAAEASTDQHSSSRPHSDDGLAILGIFSGHGAQWNRIPG</sequence>
<organism evidence="5">
    <name type="scientific">Orbiocrella petchii</name>
    <dbReference type="NCBI Taxonomy" id="1105340"/>
    <lineage>
        <taxon>Eukaryota</taxon>
        <taxon>Fungi</taxon>
        <taxon>Dikarya</taxon>
        <taxon>Ascomycota</taxon>
        <taxon>Pezizomycotina</taxon>
        <taxon>Sordariomycetes</taxon>
        <taxon>Hypocreomycetidae</taxon>
        <taxon>Hypocreales</taxon>
        <taxon>Clavicipitaceae</taxon>
        <taxon>Orbiocrella</taxon>
    </lineage>
</organism>
<protein>
    <submittedName>
        <fullName evidence="5">Polyketide synthase</fullName>
    </submittedName>
</protein>
<evidence type="ECO:0000256" key="3">
    <source>
        <dbReference type="ARBA" id="ARBA00022679"/>
    </source>
</evidence>
<keyword evidence="3" id="KW-0808">Transferase</keyword>
<evidence type="ECO:0000256" key="2">
    <source>
        <dbReference type="ARBA" id="ARBA00022553"/>
    </source>
</evidence>
<feature type="non-terminal residue" evidence="5">
    <location>
        <position position="263"/>
    </location>
</feature>
<dbReference type="InterPro" id="IPR032821">
    <property type="entry name" value="PKS_assoc"/>
</dbReference>
<feature type="domain" description="Ketosynthase family 3 (KS3)" evidence="4">
    <location>
        <begin position="1"/>
        <end position="127"/>
    </location>
</feature>
<dbReference type="Gene3D" id="3.30.70.3290">
    <property type="match status" value="1"/>
</dbReference>
<dbReference type="CDD" id="cd00833">
    <property type="entry name" value="PKS"/>
    <property type="match status" value="1"/>
</dbReference>
<proteinExistence type="predicted"/>
<feature type="non-terminal residue" evidence="5">
    <location>
        <position position="1"/>
    </location>
</feature>
<dbReference type="InterPro" id="IPR014031">
    <property type="entry name" value="Ketoacyl_synth_C"/>
</dbReference>
<keyword evidence="2" id="KW-0597">Phosphoprotein</keyword>
<dbReference type="PANTHER" id="PTHR43775">
    <property type="entry name" value="FATTY ACID SYNTHASE"/>
    <property type="match status" value="1"/>
</dbReference>
<keyword evidence="1" id="KW-0596">Phosphopantetheine</keyword>
<evidence type="ECO:0000256" key="1">
    <source>
        <dbReference type="ARBA" id="ARBA00022450"/>
    </source>
</evidence>
<reference evidence="5" key="1">
    <citation type="journal article" date="2015" name="Fungal Biol.">
        <title>Phylogeny of type I polyketide synthases (PKSs) in fungal entomopathogens and expression analysis of PKS genes in Beauveria bassiana BCC 2660.</title>
        <authorList>
            <person name="Punya J."/>
            <person name="Swangmaneecharern P."/>
            <person name="Pinsupa S."/>
            <person name="Nitistaporn P."/>
            <person name="Phonghanpot S."/>
            <person name="Kunathigan V."/>
            <person name="Cheevadhanarak S."/>
            <person name="Tanticharoen M."/>
            <person name="Amnuaykanjanasin A."/>
        </authorList>
    </citation>
    <scope>NUCLEOTIDE SEQUENCE</scope>
    <source>
        <strain evidence="5">BCC30480</strain>
    </source>
</reference>
<dbReference type="SMART" id="SM00825">
    <property type="entry name" value="PKS_KS"/>
    <property type="match status" value="1"/>
</dbReference>
<dbReference type="Pfam" id="PF02801">
    <property type="entry name" value="Ketoacyl-synt_C"/>
    <property type="match status" value="1"/>
</dbReference>
<dbReference type="Pfam" id="PF16197">
    <property type="entry name" value="KAsynt_C_assoc"/>
    <property type="match status" value="1"/>
</dbReference>
<dbReference type="InterPro" id="IPR050091">
    <property type="entry name" value="PKS_NRPS_Biosynth_Enz"/>
</dbReference>
<dbReference type="GO" id="GO:0006633">
    <property type="term" value="P:fatty acid biosynthetic process"/>
    <property type="evidence" value="ECO:0007669"/>
    <property type="project" value="TreeGrafter"/>
</dbReference>
<dbReference type="PROSITE" id="PS52004">
    <property type="entry name" value="KS3_2"/>
    <property type="match status" value="1"/>
</dbReference>
<evidence type="ECO:0000313" key="5">
    <source>
        <dbReference type="EMBL" id="AII99989.1"/>
    </source>
</evidence>
<dbReference type="InterPro" id="IPR020841">
    <property type="entry name" value="PKS_Beta-ketoAc_synthase_dom"/>
</dbReference>
<dbReference type="PANTHER" id="PTHR43775:SF20">
    <property type="entry name" value="HYBRID PKS-NRPS SYNTHETASE APDA"/>
    <property type="match status" value="1"/>
</dbReference>
<evidence type="ECO:0000259" key="4">
    <source>
        <dbReference type="PROSITE" id="PS52004"/>
    </source>
</evidence>
<dbReference type="Gene3D" id="3.40.47.10">
    <property type="match status" value="1"/>
</dbReference>
<name>A0A076L2A6_9HYPO</name>
<dbReference type="EMBL" id="KF536096">
    <property type="protein sequence ID" value="AII99989.1"/>
    <property type="molecule type" value="Genomic_DNA"/>
</dbReference>
<dbReference type="GO" id="GO:0004312">
    <property type="term" value="F:fatty acid synthase activity"/>
    <property type="evidence" value="ECO:0007669"/>
    <property type="project" value="TreeGrafter"/>
</dbReference>
<dbReference type="AlphaFoldDB" id="A0A076L2A6"/>